<evidence type="ECO:0000313" key="15">
    <source>
        <dbReference type="Proteomes" id="UP000583127"/>
    </source>
</evidence>
<proteinExistence type="inferred from homology"/>
<dbReference type="InterPro" id="IPR025949">
    <property type="entry name" value="PapC-like_C"/>
</dbReference>
<keyword evidence="3 9" id="KW-0813">Transport</keyword>
<organism evidence="14 15">
    <name type="scientific">Paraburkholderia antibiotica</name>
    <dbReference type="NCBI Taxonomy" id="2728839"/>
    <lineage>
        <taxon>Bacteria</taxon>
        <taxon>Pseudomonadati</taxon>
        <taxon>Pseudomonadota</taxon>
        <taxon>Betaproteobacteria</taxon>
        <taxon>Burkholderiales</taxon>
        <taxon>Burkholderiaceae</taxon>
        <taxon>Paraburkholderia</taxon>
    </lineage>
</organism>
<feature type="signal peptide" evidence="11">
    <location>
        <begin position="1"/>
        <end position="44"/>
    </location>
</feature>
<accession>A0A7Y0A1E9</accession>
<comment type="similarity">
    <text evidence="2 9">Belongs to the fimbrial export usher family.</text>
</comment>
<dbReference type="Pfam" id="PF13953">
    <property type="entry name" value="PapC_C"/>
    <property type="match status" value="1"/>
</dbReference>
<dbReference type="GO" id="GO:0009297">
    <property type="term" value="P:pilus assembly"/>
    <property type="evidence" value="ECO:0007669"/>
    <property type="project" value="InterPro"/>
</dbReference>
<evidence type="ECO:0000313" key="14">
    <source>
        <dbReference type="EMBL" id="NML34740.1"/>
    </source>
</evidence>
<feature type="domain" description="PapC N-terminal" evidence="13">
    <location>
        <begin position="102"/>
        <end position="252"/>
    </location>
</feature>
<gene>
    <name evidence="14" type="ORF">HHL14_28425</name>
</gene>
<evidence type="ECO:0000256" key="5">
    <source>
        <dbReference type="ARBA" id="ARBA00022692"/>
    </source>
</evidence>
<feature type="compositionally biased region" description="Low complexity" evidence="10">
    <location>
        <begin position="65"/>
        <end position="83"/>
    </location>
</feature>
<evidence type="ECO:0000256" key="11">
    <source>
        <dbReference type="SAM" id="SignalP"/>
    </source>
</evidence>
<evidence type="ECO:0000256" key="8">
    <source>
        <dbReference type="ARBA" id="ARBA00023237"/>
    </source>
</evidence>
<evidence type="ECO:0000256" key="9">
    <source>
        <dbReference type="RuleBase" id="RU003884"/>
    </source>
</evidence>
<dbReference type="InterPro" id="IPR000015">
    <property type="entry name" value="Fimb_usher"/>
</dbReference>
<dbReference type="GO" id="GO:0015473">
    <property type="term" value="F:fimbrial usher porin activity"/>
    <property type="evidence" value="ECO:0007669"/>
    <property type="project" value="InterPro"/>
</dbReference>
<keyword evidence="15" id="KW-1185">Reference proteome</keyword>
<sequence>MAAVRNNKVAVGSAFGNVPFRCHPFAWAAFVASGWAFSVSPAVAACLSDSGGANLSGDCAVPELPQQSPQQSAANAASTHAEAPVATPAGEAAPIDPPQEVEFNPAFFTGNVADLSRYTRGNPVAPGTYPLELFVNGKKRGRFDVLFQAVPGSEIAAPCFTMANLDRAGIDTSRMIERFKATGKKDLDDAEQALLCIPLSEAVPGSTASFNTANLQLDVSVPQLELRKEAAGYVDPSRWDNGINAGFVQYSLASYASHQNNSGIDLNSVYLGLQSGINVGGWRFRQWSTVNWQNRSADSHWQSVALFAQHDITALRSQFTIGDSSTSGDVFDSFNVRGVQLSSDDRMLPDSMRSYAPVVRGVADTNARVTVRQNNIIVAETSVPPGPFELSDLPATGYGGDLQVTITESDGRQRTFLVPFASVTQLLRPGISRFNVTAGVYRDTTLDKHPWVAQAVYQRGLTNLLTGYTGGQFSEGYWAGLVGVALNTPVGAFALDVTAAGVNLPGVSGGRPGYSTRISYSKMLAGPNTNFSVAAYRYSTARFYSLRDAIYARNFTGDNADVYNYRTRSRLQLNINQPIGESSSLYIAGSSQNYWGTSKGYDLQYQVGFNSSYKRISYSLYAQRTRLQDSHISTQVGLNLTIPLGRVDSNKPRMFDYVTTNLSRSSNGDSSIQATMSGNSLGATPINYGVTASRIVSGDNRAVSGGGYAIYRSPYATLNGNASIGNQARQAAFNADGAVVIHSGGVTLSPPLGQAFALVEAKGAKGGRIINGQGARIDDNGYAVVSSLMPYRVNTVALDPSDVPLDVELGNTSEEVVPRANSLVKVKIVTTQGMPIFAEVDDRQGKALPMGTELFDESDKSVGIVGQGGLAYLRGLEGEGKLRVRWGNGAAEQCVMPYKIPEDDKTDNSQHAGIVARIKLSCDPTLVWSPSAKQAAKRSAGSALVSSLH</sequence>
<protein>
    <submittedName>
        <fullName evidence="14">Fimbrial biogenesis outer membrane usher protein</fullName>
    </submittedName>
</protein>
<keyword evidence="8 9" id="KW-0998">Cell outer membrane</keyword>
<name>A0A7Y0A1E9_9BURK</name>
<evidence type="ECO:0000259" key="12">
    <source>
        <dbReference type="Pfam" id="PF13953"/>
    </source>
</evidence>
<dbReference type="AlphaFoldDB" id="A0A7Y0A1E9"/>
<evidence type="ECO:0000256" key="6">
    <source>
        <dbReference type="ARBA" id="ARBA00022729"/>
    </source>
</evidence>
<comment type="subcellular location">
    <subcellularLocation>
        <location evidence="1 9">Cell outer membrane</location>
        <topology evidence="1 9">Multi-pass membrane protein</topology>
    </subcellularLocation>
</comment>
<evidence type="ECO:0000256" key="2">
    <source>
        <dbReference type="ARBA" id="ARBA00008064"/>
    </source>
</evidence>
<feature type="chain" id="PRO_5030528765" evidence="11">
    <location>
        <begin position="45"/>
        <end position="949"/>
    </location>
</feature>
<reference evidence="14 15" key="1">
    <citation type="submission" date="2020-04" db="EMBL/GenBank/DDBJ databases">
        <title>Paraburkholderia sp. G-4-1-8 isolated from soil.</title>
        <authorList>
            <person name="Dahal R.H."/>
        </authorList>
    </citation>
    <scope>NUCLEOTIDE SEQUENCE [LARGE SCALE GENOMIC DNA]</scope>
    <source>
        <strain evidence="14 15">G-4-1-8</strain>
    </source>
</reference>
<dbReference type="InterPro" id="IPR037224">
    <property type="entry name" value="PapC_N_sf"/>
</dbReference>
<keyword evidence="5 9" id="KW-0812">Transmembrane</keyword>
<comment type="caution">
    <text evidence="14">The sequence shown here is derived from an EMBL/GenBank/DDBJ whole genome shotgun (WGS) entry which is preliminary data.</text>
</comment>
<dbReference type="InterPro" id="IPR043142">
    <property type="entry name" value="PapC-like_C_sf"/>
</dbReference>
<dbReference type="InterPro" id="IPR025885">
    <property type="entry name" value="PapC_N"/>
</dbReference>
<dbReference type="Gene3D" id="2.60.40.2070">
    <property type="match status" value="1"/>
</dbReference>
<dbReference type="GO" id="GO:0009279">
    <property type="term" value="C:cell outer membrane"/>
    <property type="evidence" value="ECO:0007669"/>
    <property type="project" value="UniProtKB-SubCell"/>
</dbReference>
<dbReference type="PANTHER" id="PTHR30451:SF20">
    <property type="entry name" value="FIMBRIAE USHER"/>
    <property type="match status" value="1"/>
</dbReference>
<feature type="domain" description="PapC-like C-terminal" evidence="12">
    <location>
        <begin position="841"/>
        <end position="902"/>
    </location>
</feature>
<keyword evidence="4" id="KW-1134">Transmembrane beta strand</keyword>
<dbReference type="Gene3D" id="2.60.40.3110">
    <property type="match status" value="1"/>
</dbReference>
<evidence type="ECO:0000256" key="1">
    <source>
        <dbReference type="ARBA" id="ARBA00004571"/>
    </source>
</evidence>
<dbReference type="InterPro" id="IPR018030">
    <property type="entry name" value="Fimbrial_membr_usher_CS"/>
</dbReference>
<dbReference type="Pfam" id="PF00577">
    <property type="entry name" value="Usher"/>
    <property type="match status" value="1"/>
</dbReference>
<evidence type="ECO:0000256" key="10">
    <source>
        <dbReference type="SAM" id="MobiDB-lite"/>
    </source>
</evidence>
<dbReference type="Pfam" id="PF13954">
    <property type="entry name" value="PapC_N"/>
    <property type="match status" value="1"/>
</dbReference>
<keyword evidence="9" id="KW-1029">Fimbrium biogenesis</keyword>
<dbReference type="PANTHER" id="PTHR30451">
    <property type="entry name" value="OUTER MEMBRANE USHER PROTEIN"/>
    <property type="match status" value="1"/>
</dbReference>
<dbReference type="Proteomes" id="UP000583127">
    <property type="component" value="Unassembled WGS sequence"/>
</dbReference>
<keyword evidence="7 9" id="KW-0472">Membrane</keyword>
<dbReference type="SUPFAM" id="SSF141729">
    <property type="entry name" value="FimD N-terminal domain-like"/>
    <property type="match status" value="1"/>
</dbReference>
<evidence type="ECO:0000256" key="4">
    <source>
        <dbReference type="ARBA" id="ARBA00022452"/>
    </source>
</evidence>
<dbReference type="PROSITE" id="PS01151">
    <property type="entry name" value="FIMBRIAL_USHER"/>
    <property type="match status" value="1"/>
</dbReference>
<evidence type="ECO:0000259" key="13">
    <source>
        <dbReference type="Pfam" id="PF13954"/>
    </source>
</evidence>
<dbReference type="FunFam" id="2.60.40.3110:FF:000001">
    <property type="entry name" value="Putative fimbrial outer membrane usher"/>
    <property type="match status" value="1"/>
</dbReference>
<dbReference type="RefSeq" id="WP_169500929.1">
    <property type="nucleotide sequence ID" value="NZ_JABBFZ010000025.1"/>
</dbReference>
<evidence type="ECO:0000256" key="3">
    <source>
        <dbReference type="ARBA" id="ARBA00022448"/>
    </source>
</evidence>
<dbReference type="Gene3D" id="3.10.20.410">
    <property type="match status" value="1"/>
</dbReference>
<keyword evidence="6 11" id="KW-0732">Signal</keyword>
<dbReference type="InterPro" id="IPR042186">
    <property type="entry name" value="FimD_plug_dom"/>
</dbReference>
<dbReference type="Gene3D" id="2.60.40.2610">
    <property type="entry name" value="Outer membrane usher protein FimD, plug domain"/>
    <property type="match status" value="1"/>
</dbReference>
<dbReference type="EMBL" id="JABBFZ010000025">
    <property type="protein sequence ID" value="NML34740.1"/>
    <property type="molecule type" value="Genomic_DNA"/>
</dbReference>
<feature type="region of interest" description="Disordered" evidence="10">
    <location>
        <begin position="59"/>
        <end position="83"/>
    </location>
</feature>
<evidence type="ECO:0000256" key="7">
    <source>
        <dbReference type="ARBA" id="ARBA00023136"/>
    </source>
</evidence>